<comment type="caution">
    <text evidence="2">The sequence shown here is derived from an EMBL/GenBank/DDBJ whole genome shotgun (WGS) entry which is preliminary data.</text>
</comment>
<dbReference type="AlphaFoldDB" id="A0A3L6TB60"/>
<keyword evidence="3" id="KW-1185">Reference proteome</keyword>
<name>A0A3L6TB60_PANMI</name>
<organism evidence="2 3">
    <name type="scientific">Panicum miliaceum</name>
    <name type="common">Proso millet</name>
    <name type="synonym">Broomcorn millet</name>
    <dbReference type="NCBI Taxonomy" id="4540"/>
    <lineage>
        <taxon>Eukaryota</taxon>
        <taxon>Viridiplantae</taxon>
        <taxon>Streptophyta</taxon>
        <taxon>Embryophyta</taxon>
        <taxon>Tracheophyta</taxon>
        <taxon>Spermatophyta</taxon>
        <taxon>Magnoliopsida</taxon>
        <taxon>Liliopsida</taxon>
        <taxon>Poales</taxon>
        <taxon>Poaceae</taxon>
        <taxon>PACMAD clade</taxon>
        <taxon>Panicoideae</taxon>
        <taxon>Panicodae</taxon>
        <taxon>Paniceae</taxon>
        <taxon>Panicinae</taxon>
        <taxon>Panicum</taxon>
        <taxon>Panicum sect. Panicum</taxon>
    </lineage>
</organism>
<evidence type="ECO:0000256" key="1">
    <source>
        <dbReference type="SAM" id="MobiDB-lite"/>
    </source>
</evidence>
<feature type="region of interest" description="Disordered" evidence="1">
    <location>
        <begin position="77"/>
        <end position="115"/>
    </location>
</feature>
<sequence length="197" mass="21946">MISPAWICFDEIGSAGAVDIYTERIELDMSGNEGTETQYGDEDVFALFKNENIMNLNEQDGNQSTAHDENIMYLEAPTTHEDGQNDERGGQHAENKEEEESGSDFDATGFTSDEDDEVKEIRNKYKQFMSAAWKRGDILLDTPISLDVPGGSDVNNIAQAIEGGDGIAYFDSDHDASYDEDSDSVSRRRNCRFPIFS</sequence>
<protein>
    <submittedName>
        <fullName evidence="2">Uncharacterized protein</fullName>
    </submittedName>
</protein>
<dbReference type="OrthoDB" id="691381at2759"/>
<reference evidence="3" key="1">
    <citation type="journal article" date="2019" name="Nat. Commun.">
        <title>The genome of broomcorn millet.</title>
        <authorList>
            <person name="Zou C."/>
            <person name="Miki D."/>
            <person name="Li D."/>
            <person name="Tang Q."/>
            <person name="Xiao L."/>
            <person name="Rajput S."/>
            <person name="Deng P."/>
            <person name="Jia W."/>
            <person name="Huang R."/>
            <person name="Zhang M."/>
            <person name="Sun Y."/>
            <person name="Hu J."/>
            <person name="Fu X."/>
            <person name="Schnable P.S."/>
            <person name="Li F."/>
            <person name="Zhang H."/>
            <person name="Feng B."/>
            <person name="Zhu X."/>
            <person name="Liu R."/>
            <person name="Schnable J.C."/>
            <person name="Zhu J.-K."/>
            <person name="Zhang H."/>
        </authorList>
    </citation>
    <scope>NUCLEOTIDE SEQUENCE [LARGE SCALE GENOMIC DNA]</scope>
</reference>
<feature type="compositionally biased region" description="Basic and acidic residues" evidence="1">
    <location>
        <begin position="78"/>
        <end position="95"/>
    </location>
</feature>
<evidence type="ECO:0000313" key="2">
    <source>
        <dbReference type="EMBL" id="RLN34400.1"/>
    </source>
</evidence>
<dbReference type="EMBL" id="PQIB02000002">
    <property type="protein sequence ID" value="RLN34400.1"/>
    <property type="molecule type" value="Genomic_DNA"/>
</dbReference>
<proteinExistence type="predicted"/>
<accession>A0A3L6TB60</accession>
<dbReference type="Proteomes" id="UP000275267">
    <property type="component" value="Unassembled WGS sequence"/>
</dbReference>
<evidence type="ECO:0000313" key="3">
    <source>
        <dbReference type="Proteomes" id="UP000275267"/>
    </source>
</evidence>
<gene>
    <name evidence="2" type="ORF">C2845_PM03G08210</name>
</gene>